<protein>
    <submittedName>
        <fullName evidence="7">RDD family protein</fullName>
    </submittedName>
</protein>
<evidence type="ECO:0000259" key="6">
    <source>
        <dbReference type="Pfam" id="PF06271"/>
    </source>
</evidence>
<organism evidence="7">
    <name type="scientific">Alsobacter sp. KACC 23698</name>
    <dbReference type="NCBI Taxonomy" id="3149229"/>
    <lineage>
        <taxon>Bacteria</taxon>
        <taxon>Pseudomonadati</taxon>
        <taxon>Pseudomonadota</taxon>
        <taxon>Alphaproteobacteria</taxon>
        <taxon>Hyphomicrobiales</taxon>
        <taxon>Alsobacteraceae</taxon>
        <taxon>Alsobacter</taxon>
    </lineage>
</organism>
<dbReference type="Pfam" id="PF06271">
    <property type="entry name" value="RDD"/>
    <property type="match status" value="1"/>
</dbReference>
<accession>A0AAU7J9N3</accession>
<reference evidence="7" key="1">
    <citation type="submission" date="2024-05" db="EMBL/GenBank/DDBJ databases">
        <authorList>
            <person name="Kim S."/>
            <person name="Heo J."/>
            <person name="Choi H."/>
            <person name="Choi Y."/>
            <person name="Kwon S.-W."/>
            <person name="Kim Y."/>
        </authorList>
    </citation>
    <scope>NUCLEOTIDE SEQUENCE</scope>
    <source>
        <strain evidence="7">KACC 23698</strain>
    </source>
</reference>
<evidence type="ECO:0000313" key="7">
    <source>
        <dbReference type="EMBL" id="XBO36859.1"/>
    </source>
</evidence>
<evidence type="ECO:0000256" key="2">
    <source>
        <dbReference type="ARBA" id="ARBA00022692"/>
    </source>
</evidence>
<feature type="transmembrane region" description="Helical" evidence="5">
    <location>
        <begin position="28"/>
        <end position="61"/>
    </location>
</feature>
<comment type="subcellular location">
    <subcellularLocation>
        <location evidence="1">Membrane</location>
        <topology evidence="1">Multi-pass membrane protein</topology>
    </subcellularLocation>
</comment>
<gene>
    <name evidence="7" type="ORF">ABEG18_14020</name>
</gene>
<keyword evidence="2 5" id="KW-0812">Transmembrane</keyword>
<dbReference type="GO" id="GO:0016020">
    <property type="term" value="C:membrane"/>
    <property type="evidence" value="ECO:0007669"/>
    <property type="project" value="UniProtKB-SubCell"/>
</dbReference>
<keyword evidence="3 5" id="KW-1133">Transmembrane helix</keyword>
<keyword evidence="4 5" id="KW-0472">Membrane</keyword>
<feature type="transmembrane region" description="Helical" evidence="5">
    <location>
        <begin position="104"/>
        <end position="131"/>
    </location>
</feature>
<dbReference type="AlphaFoldDB" id="A0AAU7J9N3"/>
<evidence type="ECO:0000256" key="5">
    <source>
        <dbReference type="SAM" id="Phobius"/>
    </source>
</evidence>
<name>A0AAU7J9N3_9HYPH</name>
<evidence type="ECO:0000256" key="4">
    <source>
        <dbReference type="ARBA" id="ARBA00023136"/>
    </source>
</evidence>
<evidence type="ECO:0000256" key="1">
    <source>
        <dbReference type="ARBA" id="ARBA00004141"/>
    </source>
</evidence>
<dbReference type="RefSeq" id="WP_406853675.1">
    <property type="nucleotide sequence ID" value="NZ_CP157484.1"/>
</dbReference>
<dbReference type="InterPro" id="IPR010432">
    <property type="entry name" value="RDD"/>
</dbReference>
<proteinExistence type="predicted"/>
<evidence type="ECO:0000256" key="3">
    <source>
        <dbReference type="ARBA" id="ARBA00022989"/>
    </source>
</evidence>
<feature type="domain" description="RDD" evidence="6">
    <location>
        <begin position="23"/>
        <end position="144"/>
    </location>
</feature>
<dbReference type="EMBL" id="CP157484">
    <property type="protein sequence ID" value="XBO36859.1"/>
    <property type="molecule type" value="Genomic_DNA"/>
</dbReference>
<sequence length="152" mass="16448">MTHEPVVTYTAYRQADVSGVIAGRIGALLVDFVVIGVLWAIFAFALLVMGVFTFGLSWLLLAPLWPTVALLYNGITISGPRRGTIGQRMFGVEIRTTSGRTAPFIVAAAHAVLFYVSVTTLTPLVLLIGLVREDRRLLHDLLAGLIAVRRGS</sequence>